<dbReference type="Proteomes" id="UP000192220">
    <property type="component" value="Unplaced"/>
</dbReference>
<protein>
    <submittedName>
        <fullName evidence="3">Early nodulin-75-like</fullName>
    </submittedName>
</protein>
<evidence type="ECO:0000313" key="3">
    <source>
        <dbReference type="RefSeq" id="XP_013884564.1"/>
    </source>
</evidence>
<sequence length="232" mass="25462">MAEMSPKGHQKPGPTLHPPRATQTPKTRPQPHSRPAVQRGHHSPARTAWLRVPTQLLTEQGAPRAGPRHSKGANQPAQHGPQPPPTATNPIPTPEDILHPPQHSGHYQNIPRLGRPPATSSMSRPQPILPPAHENCRPPAHQRPPAQSRVPGHSQAQGPATRPPEPKSPRPTRATAQGRHTPRVPRPPRTPRTHPSTARQPDQRPMTASTNYQRVHMQPPEDIPQNHQGPPQ</sequence>
<accession>A0A2I4CX56</accession>
<name>A0A2I4CX56_AUSLI</name>
<gene>
    <name evidence="3" type="primary">LOC106532935</name>
</gene>
<keyword evidence="2" id="KW-1185">Reference proteome</keyword>
<dbReference type="KEGG" id="alim:106532935"/>
<dbReference type="RefSeq" id="XP_013884564.1">
    <property type="nucleotide sequence ID" value="XM_014029110.1"/>
</dbReference>
<dbReference type="InParanoid" id="A0A2I4CX56"/>
<dbReference type="GeneID" id="106532935"/>
<proteinExistence type="predicted"/>
<feature type="region of interest" description="Disordered" evidence="1">
    <location>
        <begin position="1"/>
        <end position="232"/>
    </location>
</feature>
<feature type="non-terminal residue" evidence="3">
    <location>
        <position position="232"/>
    </location>
</feature>
<evidence type="ECO:0000256" key="1">
    <source>
        <dbReference type="SAM" id="MobiDB-lite"/>
    </source>
</evidence>
<organism evidence="2 3">
    <name type="scientific">Austrofundulus limnaeus</name>
    <name type="common">Annual killifish</name>
    <dbReference type="NCBI Taxonomy" id="52670"/>
    <lineage>
        <taxon>Eukaryota</taxon>
        <taxon>Metazoa</taxon>
        <taxon>Chordata</taxon>
        <taxon>Craniata</taxon>
        <taxon>Vertebrata</taxon>
        <taxon>Euteleostomi</taxon>
        <taxon>Actinopterygii</taxon>
        <taxon>Neopterygii</taxon>
        <taxon>Teleostei</taxon>
        <taxon>Neoteleostei</taxon>
        <taxon>Acanthomorphata</taxon>
        <taxon>Ovalentaria</taxon>
        <taxon>Atherinomorphae</taxon>
        <taxon>Cyprinodontiformes</taxon>
        <taxon>Rivulidae</taxon>
        <taxon>Austrofundulus</taxon>
    </lineage>
</organism>
<evidence type="ECO:0000313" key="2">
    <source>
        <dbReference type="Proteomes" id="UP000192220"/>
    </source>
</evidence>
<feature type="compositionally biased region" description="Pro residues" evidence="1">
    <location>
        <begin position="81"/>
        <end position="93"/>
    </location>
</feature>
<reference evidence="3" key="1">
    <citation type="submission" date="2025-08" db="UniProtKB">
        <authorList>
            <consortium name="RefSeq"/>
        </authorList>
    </citation>
    <scope>IDENTIFICATION</scope>
    <source>
        <strain evidence="3">Quisiro</strain>
        <tissue evidence="3">Liver</tissue>
    </source>
</reference>
<dbReference type="AlphaFoldDB" id="A0A2I4CX56"/>